<accession>A0A8H6IVH9</accession>
<reference evidence="2" key="1">
    <citation type="journal article" date="2020" name="Phytopathology">
        <title>Genome Sequence Resources of Colletotrichum truncatum, C. plurivorum, C. musicola, and C. sojae: Four Species Pathogenic to Soybean (Glycine max).</title>
        <authorList>
            <person name="Rogerio F."/>
            <person name="Boufleur T.R."/>
            <person name="Ciampi-Guillardi M."/>
            <person name="Sukno S.A."/>
            <person name="Thon M.R."/>
            <person name="Massola Junior N.S."/>
            <person name="Baroncelli R."/>
        </authorList>
    </citation>
    <scope>NUCLEOTIDE SEQUENCE</scope>
    <source>
        <strain evidence="2">LFN0074</strain>
    </source>
</reference>
<dbReference type="Proteomes" id="UP000639643">
    <property type="component" value="Unassembled WGS sequence"/>
</dbReference>
<sequence>MLCSPTVVAFICVLLLYLIVSKVRSHARLKHIPGPAIAGWTDGWLMRHTLGGSLPFTLKDAHKKHGTPYALLP</sequence>
<dbReference type="OrthoDB" id="1470350at2759"/>
<keyword evidence="2" id="KW-0560">Oxidoreductase</keyword>
<evidence type="ECO:0000256" key="1">
    <source>
        <dbReference type="SAM" id="Phobius"/>
    </source>
</evidence>
<keyword evidence="1" id="KW-0472">Membrane</keyword>
<evidence type="ECO:0000313" key="2">
    <source>
        <dbReference type="EMBL" id="KAF6800164.1"/>
    </source>
</evidence>
<keyword evidence="1" id="KW-1133">Transmembrane helix</keyword>
<dbReference type="AlphaFoldDB" id="A0A8H6IVH9"/>
<protein>
    <submittedName>
        <fullName evidence="2">Benzoate 4-monooxygenase cytochrome P450</fullName>
    </submittedName>
</protein>
<feature type="transmembrane region" description="Helical" evidence="1">
    <location>
        <begin position="6"/>
        <end position="23"/>
    </location>
</feature>
<comment type="caution">
    <text evidence="2">The sequence shown here is derived from an EMBL/GenBank/DDBJ whole genome shotgun (WGS) entry which is preliminary data.</text>
</comment>
<name>A0A8H6IVH9_9PEZI</name>
<keyword evidence="3" id="KW-1185">Reference proteome</keyword>
<keyword evidence="2" id="KW-0503">Monooxygenase</keyword>
<proteinExistence type="predicted"/>
<dbReference type="EMBL" id="WIGM01001355">
    <property type="protein sequence ID" value="KAF6800164.1"/>
    <property type="molecule type" value="Genomic_DNA"/>
</dbReference>
<keyword evidence="1" id="KW-0812">Transmembrane</keyword>
<gene>
    <name evidence="2" type="ORF">CMUS01_15589</name>
</gene>
<evidence type="ECO:0000313" key="3">
    <source>
        <dbReference type="Proteomes" id="UP000639643"/>
    </source>
</evidence>
<organism evidence="2 3">
    <name type="scientific">Colletotrichum musicola</name>
    <dbReference type="NCBI Taxonomy" id="2175873"/>
    <lineage>
        <taxon>Eukaryota</taxon>
        <taxon>Fungi</taxon>
        <taxon>Dikarya</taxon>
        <taxon>Ascomycota</taxon>
        <taxon>Pezizomycotina</taxon>
        <taxon>Sordariomycetes</taxon>
        <taxon>Hypocreomycetidae</taxon>
        <taxon>Glomerellales</taxon>
        <taxon>Glomerellaceae</taxon>
        <taxon>Colletotrichum</taxon>
        <taxon>Colletotrichum orchidearum species complex</taxon>
    </lineage>
</organism>
<dbReference type="GO" id="GO:0004497">
    <property type="term" value="F:monooxygenase activity"/>
    <property type="evidence" value="ECO:0007669"/>
    <property type="project" value="UniProtKB-KW"/>
</dbReference>